<reference evidence="1 2" key="1">
    <citation type="submission" date="2019-03" db="EMBL/GenBank/DDBJ databases">
        <title>Single cell metagenomics reveals metabolic interactions within the superorganism composed of flagellate Streblomastix strix and complex community of Bacteroidetes bacteria on its surface.</title>
        <authorList>
            <person name="Treitli S.C."/>
            <person name="Kolisko M."/>
            <person name="Husnik F."/>
            <person name="Keeling P."/>
            <person name="Hampl V."/>
        </authorList>
    </citation>
    <scope>NUCLEOTIDE SEQUENCE [LARGE SCALE GENOMIC DNA]</scope>
    <source>
        <strain evidence="1">ST1C</strain>
    </source>
</reference>
<dbReference type="InterPro" id="IPR011050">
    <property type="entry name" value="Pectin_lyase_fold/virulence"/>
</dbReference>
<dbReference type="Proteomes" id="UP000324800">
    <property type="component" value="Unassembled WGS sequence"/>
</dbReference>
<proteinExistence type="predicted"/>
<evidence type="ECO:0000313" key="1">
    <source>
        <dbReference type="EMBL" id="KAA6379974.1"/>
    </source>
</evidence>
<gene>
    <name evidence="1" type="ORF">EZS28_024496</name>
</gene>
<organism evidence="1 2">
    <name type="scientific">Streblomastix strix</name>
    <dbReference type="NCBI Taxonomy" id="222440"/>
    <lineage>
        <taxon>Eukaryota</taxon>
        <taxon>Metamonada</taxon>
        <taxon>Preaxostyla</taxon>
        <taxon>Oxymonadida</taxon>
        <taxon>Streblomastigidae</taxon>
        <taxon>Streblomastix</taxon>
    </lineage>
</organism>
<name>A0A5J4VC86_9EUKA</name>
<protein>
    <recommendedName>
        <fullName evidence="3">Right handed beta helix domain-containing protein</fullName>
    </recommendedName>
</protein>
<accession>A0A5J4VC86</accession>
<evidence type="ECO:0000313" key="2">
    <source>
        <dbReference type="Proteomes" id="UP000324800"/>
    </source>
</evidence>
<dbReference type="AlphaFoldDB" id="A0A5J4VC86"/>
<sequence>MIQPSYQLIYVNNNINTSLTMKQCIFYSLTNKYKDWMFHICIYQIEKVEISDCNFIGIGTKEISNIVMFVINNFSQLILNRCKFENISTESYYDPVQINVDGQDSTIIIKDCEFTNIICDCESGVNALQIYCAQQLRAEISGNKFTNCKSNTSEAGAFQVFDVSDIDIHNEYIINNNTFGANKGTYSGAIAFETYNSNSSFSFANNKFISNKNNNSIGQDVYLNFDNVSDRWPIDNVTEIIKSMFVGSTSDIKKDSVYFEVWYVQFKYFNGTISLPKKSNNEININKEMIKRKKFDISSNENKSNQLRMREQQETK</sequence>
<comment type="caution">
    <text evidence="1">The sequence shown here is derived from an EMBL/GenBank/DDBJ whole genome shotgun (WGS) entry which is preliminary data.</text>
</comment>
<dbReference type="EMBL" id="SNRW01008163">
    <property type="protein sequence ID" value="KAA6379974.1"/>
    <property type="molecule type" value="Genomic_DNA"/>
</dbReference>
<dbReference type="SUPFAM" id="SSF51126">
    <property type="entry name" value="Pectin lyase-like"/>
    <property type="match status" value="1"/>
</dbReference>
<evidence type="ECO:0008006" key="3">
    <source>
        <dbReference type="Google" id="ProtNLM"/>
    </source>
</evidence>